<dbReference type="SUPFAM" id="SSF55486">
    <property type="entry name" value="Metalloproteases ('zincins'), catalytic domain"/>
    <property type="match status" value="1"/>
</dbReference>
<gene>
    <name evidence="2" type="ORF">DYH56_14670</name>
</gene>
<accession>A0ABX9KD69</accession>
<dbReference type="Pfam" id="PF05547">
    <property type="entry name" value="Peptidase_M6"/>
    <property type="match status" value="1"/>
</dbReference>
<dbReference type="EMBL" id="QUAJ01000043">
    <property type="protein sequence ID" value="REI39475.1"/>
    <property type="molecule type" value="Genomic_DNA"/>
</dbReference>
<dbReference type="PANTHER" id="PTHR41775">
    <property type="entry name" value="SECRETED PROTEIN-RELATED"/>
    <property type="match status" value="1"/>
</dbReference>
<dbReference type="InterPro" id="IPR008757">
    <property type="entry name" value="Peptidase_M6-like_domain"/>
</dbReference>
<dbReference type="PANTHER" id="PTHR41775:SF1">
    <property type="entry name" value="PEPTIDASE M6-LIKE DOMAIN-CONTAINING PROTEIN"/>
    <property type="match status" value="1"/>
</dbReference>
<name>A0ABX9KD69_9FUSO</name>
<comment type="caution">
    <text evidence="2">The sequence shown here is derived from an EMBL/GenBank/DDBJ whole genome shotgun (WGS) entry which is preliminary data.</text>
</comment>
<reference evidence="2 3" key="1">
    <citation type="submission" date="2018-08" db="EMBL/GenBank/DDBJ databases">
        <title>Draft genome sequence of Psychrilyobacter sp. strain SD5 isolated from Black Sea water.</title>
        <authorList>
            <person name="Yadav S."/>
            <person name="Villanueva L."/>
            <person name="Damste J.S.S."/>
        </authorList>
    </citation>
    <scope>NUCLEOTIDE SEQUENCE [LARGE SCALE GENOMIC DNA]</scope>
    <source>
        <strain evidence="2 3">SD5</strain>
    </source>
</reference>
<evidence type="ECO:0000313" key="2">
    <source>
        <dbReference type="EMBL" id="REI39475.1"/>
    </source>
</evidence>
<dbReference type="Proteomes" id="UP000263486">
    <property type="component" value="Unassembled WGS sequence"/>
</dbReference>
<protein>
    <recommendedName>
        <fullName evidence="1">Peptidase M6-like domain-containing protein</fullName>
    </recommendedName>
</protein>
<evidence type="ECO:0000259" key="1">
    <source>
        <dbReference type="Pfam" id="PF05547"/>
    </source>
</evidence>
<dbReference type="Pfam" id="PF20773">
    <property type="entry name" value="InhA-like_MAM"/>
    <property type="match status" value="1"/>
</dbReference>
<keyword evidence="3" id="KW-1185">Reference proteome</keyword>
<feature type="domain" description="Peptidase M6-like" evidence="1">
    <location>
        <begin position="20"/>
        <end position="274"/>
    </location>
</feature>
<dbReference type="RefSeq" id="WP_114643619.1">
    <property type="nucleotide sequence ID" value="NZ_JAACIO010000041.1"/>
</dbReference>
<proteinExistence type="predicted"/>
<sequence>MKIIVLFFLSCTFLLGEIFKPLTVLIDFPNYKYSDLHRIEKELVNHRRGDEFTPELYRKMFFNPEEYSGYNGQKLLSAKKYFDLESRGTFILEGSEQDIYGWFTAPNPIEFYGKNISEEGDRIRAAYLIILSINKLIEKKVDFSQYDLNEDGVIDGLIILYAGKGEHLPNSLGSRAIWPHFNRIKNISESRFYYFKDHNNKIWKIDKYALVPQDIPLDLYIHEIGHFLGLSDLYKGDSTIGYWSVMGDLYCGEIIGSKLNSLGGYHRYNLQTKYNDKNTPAFWAQIKNYDLNQIKKGGRFLKLYTINNKNFDNLIKIDLPGKRIELPSNGRDLYYTDNYLSSDNNIKFSVFLPKNTDNILKFDLWFNSEPDKKMGKVHVRRRGEDRWFLLKNKTSKKVRRGEWIPLEFDLNQFNGEIIEIMVSLIPYDKEGPKGAYISNLTVMSDTVKNFDMKTTGKKFTHHGFIHSFGDVLLKRYILIEYRNPVDKDIDEGLLRTGLNIPYRKGLLIWYIDESYSDFNQLVNILPSNEKPLYEIINARLKKLKLNKYTVSSWTFSSIDTPELGVVKGDRVFYREQIHGMSSFSVGEHLQIRILEENENYIKLMIIYQNK</sequence>
<evidence type="ECO:0000313" key="3">
    <source>
        <dbReference type="Proteomes" id="UP000263486"/>
    </source>
</evidence>
<organism evidence="2 3">
    <name type="scientific">Psychrilyobacter piezotolerans</name>
    <dbReference type="NCBI Taxonomy" id="2293438"/>
    <lineage>
        <taxon>Bacteria</taxon>
        <taxon>Fusobacteriati</taxon>
        <taxon>Fusobacteriota</taxon>
        <taxon>Fusobacteriia</taxon>
        <taxon>Fusobacteriales</taxon>
        <taxon>Fusobacteriaceae</taxon>
        <taxon>Psychrilyobacter</taxon>
    </lineage>
</organism>